<reference evidence="2 3" key="1">
    <citation type="submission" date="2024-02" db="EMBL/GenBank/DDBJ databases">
        <authorList>
            <person name="Vignale AGUSTIN F."/>
            <person name="Sosa J E."/>
            <person name="Modenutti C."/>
        </authorList>
    </citation>
    <scope>NUCLEOTIDE SEQUENCE [LARGE SCALE GENOMIC DNA]</scope>
</reference>
<keyword evidence="3" id="KW-1185">Reference proteome</keyword>
<proteinExistence type="predicted"/>
<dbReference type="EMBL" id="CAUOFW020000766">
    <property type="protein sequence ID" value="CAK9136616.1"/>
    <property type="molecule type" value="Genomic_DNA"/>
</dbReference>
<dbReference type="InterPro" id="IPR039312">
    <property type="entry name" value="ZPR"/>
</dbReference>
<dbReference type="Proteomes" id="UP001642360">
    <property type="component" value="Unassembled WGS sequence"/>
</dbReference>
<gene>
    <name evidence="2" type="ORF">ILEXP_LOCUS3609</name>
</gene>
<accession>A0ABC8QWJ3</accession>
<evidence type="ECO:0000313" key="3">
    <source>
        <dbReference type="Proteomes" id="UP001642360"/>
    </source>
</evidence>
<dbReference type="AlphaFoldDB" id="A0ABC8QWJ3"/>
<comment type="caution">
    <text evidence="2">The sequence shown here is derived from an EMBL/GenBank/DDBJ whole genome shotgun (WGS) entry which is preliminary data.</text>
</comment>
<feature type="region of interest" description="Disordered" evidence="1">
    <location>
        <begin position="181"/>
        <end position="216"/>
    </location>
</feature>
<sequence length="216" mass="24625">MALPTIWLMLPHMKKQNSPHPSAVFRDHNLACTSIVSQLEDAISLTFSLILDVYRHSDCPLFCSPSLSFSTFCTAHKQLPRAAVLNQEKRLAFACLSFHSPREDSQGYAIFILSSNFSLQFPPKPITMGISRQYNKIGMDKQNSELYLQNCHIIRENEKLRKKAQRLNQENQALLSQLKQKLSETNSTQKPEVEFNLSSSSTSSMNCSKPRPRDYN</sequence>
<evidence type="ECO:0000256" key="1">
    <source>
        <dbReference type="SAM" id="MobiDB-lite"/>
    </source>
</evidence>
<name>A0ABC8QWJ3_9AQUA</name>
<evidence type="ECO:0000313" key="2">
    <source>
        <dbReference type="EMBL" id="CAK9136616.1"/>
    </source>
</evidence>
<organism evidence="2 3">
    <name type="scientific">Ilex paraguariensis</name>
    <name type="common">yerba mate</name>
    <dbReference type="NCBI Taxonomy" id="185542"/>
    <lineage>
        <taxon>Eukaryota</taxon>
        <taxon>Viridiplantae</taxon>
        <taxon>Streptophyta</taxon>
        <taxon>Embryophyta</taxon>
        <taxon>Tracheophyta</taxon>
        <taxon>Spermatophyta</taxon>
        <taxon>Magnoliopsida</taxon>
        <taxon>eudicotyledons</taxon>
        <taxon>Gunneridae</taxon>
        <taxon>Pentapetalae</taxon>
        <taxon>asterids</taxon>
        <taxon>campanulids</taxon>
        <taxon>Aquifoliales</taxon>
        <taxon>Aquifoliaceae</taxon>
        <taxon>Ilex</taxon>
    </lineage>
</organism>
<protein>
    <submittedName>
        <fullName evidence="2">Uncharacterized protein</fullName>
    </submittedName>
</protein>
<dbReference type="PANTHER" id="PTHR33601">
    <property type="entry name" value="PROTEIN LITTLE ZIPPER 4"/>
    <property type="match status" value="1"/>
</dbReference>
<dbReference type="PANTHER" id="PTHR33601:SF1">
    <property type="entry name" value="PROTEIN LITTLE ZIPPER 4"/>
    <property type="match status" value="1"/>
</dbReference>